<sequence>MSQTILQQRAYLEGLKRRKIEREEEQERQGRTPCARCGRTDHVDGRSRLCPFNRHYGAPTQAVVRQQNRQGRRAGQRQLDAARANPNVPRCSHCILTDGSNDACEHHGNAASHLCHAHKTNVDDVLGNIIGPNHTPFVRRCSLKHALRCHGHSRRQRMRAKANVMQEVNVVVDHVRDLSIKAMLFTQHHALTLLEGSEPIPLHFGSQDYIYGVMQLLLGGHITNQNPNLPQDTGSIFHAYVQSFETADLPTVQPLPGYSQTYAHMAKTLATAVKNGLAESFEPRCRTFLAFKFRSLIPANEKPTKKSLKKLVSFAYDTLCGTDSEPATPTYAHVSWQDAVASVISNVTLGPTPVNLENLTAKFNLYLPVVYGFLAEMEAYNNAATGVVSEETIVDYADNKSCWELLTRLEQFNDLGRRQQNRLVRAFYKMVNHPTMPVRFGPKLGDYLRSGMTTLVTRTREQLSLSRHFLNGRYMIDTSVCFRTTTASTMHATKMYTLLPALRFTRKFVTLDAQCLARIFDQAGAQPRYEDYLFVGNPVAMDGPNDEPSRRGRPRQPVLSDYQKIKKKFLVFWTSLDFKKVRLEQCRESLGSYDVDVPPEGNKIAFRNLVRTDGHTLEFLCERKSRERLPDLVMSDLDDNDMVEFWSYAVNHRVWDEHCTQQPANEKNGVIDQMDIVLPVAVRDPACALPILWLIFTNARFLAYVSKQKVLDEMVNIFAFGGKKYKEHDVLKKIPFSRIPLVMMGSGVFGFTLKGKKTRMSIMPKLKQAELEGRLLVCVVNESFTSQVCCACHTQSLSLARVLDPLTDSAVSLWSVKTCYICQRHWNRDKSAAKNILHLGYLEQEKQPRPEAFTKRQRRLCLSLGKFSNHIEEYELTFPSLCTRLCLSLLYSVFLLVDTVCSLSPS</sequence>
<keyword evidence="1" id="KW-0238">DNA-binding</keyword>
<dbReference type="Proteomes" id="UP000242146">
    <property type="component" value="Unassembled WGS sequence"/>
</dbReference>
<name>A0A1X2GR79_9FUNG</name>
<evidence type="ECO:0000313" key="4">
    <source>
        <dbReference type="EMBL" id="ORX59619.1"/>
    </source>
</evidence>
<evidence type="ECO:0000256" key="2">
    <source>
        <dbReference type="SAM" id="MobiDB-lite"/>
    </source>
</evidence>
<comment type="caution">
    <text evidence="4">The sequence shown here is derived from an EMBL/GenBank/DDBJ whole genome shotgun (WGS) entry which is preliminary data.</text>
</comment>
<dbReference type="EMBL" id="MCGT01000005">
    <property type="protein sequence ID" value="ORX59619.1"/>
    <property type="molecule type" value="Genomic_DNA"/>
</dbReference>
<evidence type="ECO:0000259" key="3">
    <source>
        <dbReference type="Pfam" id="PF07282"/>
    </source>
</evidence>
<gene>
    <name evidence="4" type="ORF">DM01DRAFT_1371488</name>
</gene>
<protein>
    <recommendedName>
        <fullName evidence="3">Cas12f1-like TNB domain-containing protein</fullName>
    </recommendedName>
</protein>
<proteinExistence type="predicted"/>
<dbReference type="Pfam" id="PF07282">
    <property type="entry name" value="Cas12f1-like_TNB"/>
    <property type="match status" value="1"/>
</dbReference>
<dbReference type="AlphaFoldDB" id="A0A1X2GR79"/>
<organism evidence="4 5">
    <name type="scientific">Hesseltinella vesiculosa</name>
    <dbReference type="NCBI Taxonomy" id="101127"/>
    <lineage>
        <taxon>Eukaryota</taxon>
        <taxon>Fungi</taxon>
        <taxon>Fungi incertae sedis</taxon>
        <taxon>Mucoromycota</taxon>
        <taxon>Mucoromycotina</taxon>
        <taxon>Mucoromycetes</taxon>
        <taxon>Mucorales</taxon>
        <taxon>Cunninghamellaceae</taxon>
        <taxon>Hesseltinella</taxon>
    </lineage>
</organism>
<reference evidence="4 5" key="1">
    <citation type="submission" date="2016-07" db="EMBL/GenBank/DDBJ databases">
        <title>Pervasive Adenine N6-methylation of Active Genes in Fungi.</title>
        <authorList>
            <consortium name="DOE Joint Genome Institute"/>
            <person name="Mondo S.J."/>
            <person name="Dannebaum R.O."/>
            <person name="Kuo R.C."/>
            <person name="Labutti K."/>
            <person name="Haridas S."/>
            <person name="Kuo A."/>
            <person name="Salamov A."/>
            <person name="Ahrendt S.R."/>
            <person name="Lipzen A."/>
            <person name="Sullivan W."/>
            <person name="Andreopoulos W.B."/>
            <person name="Clum A."/>
            <person name="Lindquist E."/>
            <person name="Daum C."/>
            <person name="Ramamoorthy G.K."/>
            <person name="Gryganskyi A."/>
            <person name="Culley D."/>
            <person name="Magnuson J.K."/>
            <person name="James T.Y."/>
            <person name="O'Malley M.A."/>
            <person name="Stajich J.E."/>
            <person name="Spatafora J.W."/>
            <person name="Visel A."/>
            <person name="Grigoriev I.V."/>
        </authorList>
    </citation>
    <scope>NUCLEOTIDE SEQUENCE [LARGE SCALE GENOMIC DNA]</scope>
    <source>
        <strain evidence="4 5">NRRL 3301</strain>
    </source>
</reference>
<feature type="domain" description="Cas12f1-like TNB" evidence="3">
    <location>
        <begin position="768"/>
        <end position="836"/>
    </location>
</feature>
<dbReference type="STRING" id="101127.A0A1X2GR79"/>
<accession>A0A1X2GR79</accession>
<evidence type="ECO:0000313" key="5">
    <source>
        <dbReference type="Proteomes" id="UP000242146"/>
    </source>
</evidence>
<dbReference type="InterPro" id="IPR010095">
    <property type="entry name" value="Cas12f1-like_TNB"/>
</dbReference>
<dbReference type="GO" id="GO:0003677">
    <property type="term" value="F:DNA binding"/>
    <property type="evidence" value="ECO:0007669"/>
    <property type="project" value="UniProtKB-KW"/>
</dbReference>
<evidence type="ECO:0000256" key="1">
    <source>
        <dbReference type="ARBA" id="ARBA00023125"/>
    </source>
</evidence>
<feature type="region of interest" description="Disordered" evidence="2">
    <location>
        <begin position="63"/>
        <end position="84"/>
    </location>
</feature>
<keyword evidence="5" id="KW-1185">Reference proteome</keyword>